<reference evidence="13 14" key="1">
    <citation type="submission" date="2018-11" db="EMBL/GenBank/DDBJ databases">
        <authorList>
            <consortium name="Pathogen Informatics"/>
        </authorList>
    </citation>
    <scope>NUCLEOTIDE SEQUENCE [LARGE SCALE GENOMIC DNA]</scope>
</reference>
<evidence type="ECO:0000256" key="5">
    <source>
        <dbReference type="ARBA" id="ARBA00023065"/>
    </source>
</evidence>
<evidence type="ECO:0000256" key="3">
    <source>
        <dbReference type="ARBA" id="ARBA00022692"/>
    </source>
</evidence>
<dbReference type="OrthoDB" id="5975154at2759"/>
<evidence type="ECO:0000313" key="14">
    <source>
        <dbReference type="Proteomes" id="UP000281553"/>
    </source>
</evidence>
<dbReference type="EMBL" id="UYRU01052509">
    <property type="protein sequence ID" value="VDN11898.1"/>
    <property type="molecule type" value="Genomic_DNA"/>
</dbReference>
<dbReference type="GO" id="GO:0004888">
    <property type="term" value="F:transmembrane signaling receptor activity"/>
    <property type="evidence" value="ECO:0007669"/>
    <property type="project" value="InterPro"/>
</dbReference>
<evidence type="ECO:0000256" key="11">
    <source>
        <dbReference type="RuleBase" id="RU000687"/>
    </source>
</evidence>
<keyword evidence="3" id="KW-0812">Transmembrane</keyword>
<evidence type="ECO:0000256" key="8">
    <source>
        <dbReference type="ARBA" id="ARBA00023286"/>
    </source>
</evidence>
<evidence type="ECO:0000256" key="1">
    <source>
        <dbReference type="ARBA" id="ARBA00022448"/>
    </source>
</evidence>
<dbReference type="PRINTS" id="PR00254">
    <property type="entry name" value="NICOTINICR"/>
</dbReference>
<dbReference type="PROSITE" id="PS00236">
    <property type="entry name" value="NEUROTR_ION_CHANNEL"/>
    <property type="match status" value="1"/>
</dbReference>
<keyword evidence="2" id="KW-1003">Cell membrane</keyword>
<evidence type="ECO:0000256" key="9">
    <source>
        <dbReference type="ARBA" id="ARBA00023303"/>
    </source>
</evidence>
<evidence type="ECO:0000256" key="7">
    <source>
        <dbReference type="ARBA" id="ARBA00023170"/>
    </source>
</evidence>
<comment type="subcellular location">
    <subcellularLocation>
        <location evidence="10">Synaptic cell membrane</location>
        <topology evidence="10">Multi-pass membrane protein</topology>
    </subcellularLocation>
</comment>
<dbReference type="InterPro" id="IPR006201">
    <property type="entry name" value="Neur_channel"/>
</dbReference>
<name>A0A3P7LPH9_DIBLA</name>
<dbReference type="GO" id="GO:0045211">
    <property type="term" value="C:postsynaptic membrane"/>
    <property type="evidence" value="ECO:0007669"/>
    <property type="project" value="InterPro"/>
</dbReference>
<dbReference type="AlphaFoldDB" id="A0A3P7LPH9"/>
<comment type="similarity">
    <text evidence="11">Belongs to the ligand-gated ion channel (TC 1.A.9) family.</text>
</comment>
<proteinExistence type="inferred from homology"/>
<dbReference type="GO" id="GO:0022848">
    <property type="term" value="F:acetylcholine-gated monoatomic cation-selective channel activity"/>
    <property type="evidence" value="ECO:0007669"/>
    <property type="project" value="InterPro"/>
</dbReference>
<evidence type="ECO:0000256" key="6">
    <source>
        <dbReference type="ARBA" id="ARBA00023136"/>
    </source>
</evidence>
<dbReference type="Pfam" id="PF02931">
    <property type="entry name" value="Neur_chan_LBD"/>
    <property type="match status" value="1"/>
</dbReference>
<dbReference type="InterPro" id="IPR036734">
    <property type="entry name" value="Neur_chan_lig-bd_sf"/>
</dbReference>
<keyword evidence="9 11" id="KW-0407">Ion channel</keyword>
<keyword evidence="6" id="KW-0472">Membrane</keyword>
<accession>A0A3P7LPH9</accession>
<dbReference type="InterPro" id="IPR018000">
    <property type="entry name" value="Neurotransmitter_ion_chnl_CS"/>
</dbReference>
<keyword evidence="4" id="KW-0770">Synapse</keyword>
<keyword evidence="5 11" id="KW-0406">Ion transport</keyword>
<keyword evidence="8" id="KW-1071">Ligand-gated ion channel</keyword>
<dbReference type="FunFam" id="2.70.170.10:FF:000028">
    <property type="entry name" value="AcetylCholine Receptor"/>
    <property type="match status" value="1"/>
</dbReference>
<keyword evidence="14" id="KW-1185">Reference proteome</keyword>
<dbReference type="Proteomes" id="UP000281553">
    <property type="component" value="Unassembled WGS sequence"/>
</dbReference>
<gene>
    <name evidence="13" type="ORF">DILT_LOCUS7729</name>
</gene>
<evidence type="ECO:0000313" key="13">
    <source>
        <dbReference type="EMBL" id="VDN11898.1"/>
    </source>
</evidence>
<evidence type="ECO:0000256" key="2">
    <source>
        <dbReference type="ARBA" id="ARBA00022475"/>
    </source>
</evidence>
<dbReference type="PANTHER" id="PTHR18945">
    <property type="entry name" value="NEUROTRANSMITTER GATED ION CHANNEL"/>
    <property type="match status" value="1"/>
</dbReference>
<organism evidence="13 14">
    <name type="scientific">Dibothriocephalus latus</name>
    <name type="common">Fish tapeworm</name>
    <name type="synonym">Diphyllobothrium latum</name>
    <dbReference type="NCBI Taxonomy" id="60516"/>
    <lineage>
        <taxon>Eukaryota</taxon>
        <taxon>Metazoa</taxon>
        <taxon>Spiralia</taxon>
        <taxon>Lophotrochozoa</taxon>
        <taxon>Platyhelminthes</taxon>
        <taxon>Cestoda</taxon>
        <taxon>Eucestoda</taxon>
        <taxon>Diphyllobothriidea</taxon>
        <taxon>Diphyllobothriidae</taxon>
        <taxon>Dibothriocephalus</taxon>
    </lineage>
</organism>
<evidence type="ECO:0000256" key="10">
    <source>
        <dbReference type="ARBA" id="ARBA00034099"/>
    </source>
</evidence>
<sequence>MIRPVTNDSQATVVYLGLRLDQVVDVDERKEVITTKVWVEQEWTDSKFTWNPDDYGGVRMLHVPAEEIWKPDIVLYNNADGKYEITTLTKAQVFYDGLVRWMPPALYLTSCRINVEFFPYDEQECSMRFGSWTYDGSKGTLSTAFTEPVGIWDTRQNKLKKLI</sequence>
<dbReference type="PRINTS" id="PR00252">
    <property type="entry name" value="NRIONCHANNEL"/>
</dbReference>
<evidence type="ECO:0000256" key="4">
    <source>
        <dbReference type="ARBA" id="ARBA00023018"/>
    </source>
</evidence>
<keyword evidence="7" id="KW-0675">Receptor</keyword>
<protein>
    <recommendedName>
        <fullName evidence="12">Neurotransmitter-gated ion-channel ligand-binding domain-containing protein</fullName>
    </recommendedName>
</protein>
<feature type="domain" description="Neurotransmitter-gated ion-channel ligand-binding" evidence="12">
    <location>
        <begin position="2"/>
        <end position="142"/>
    </location>
</feature>
<dbReference type="SUPFAM" id="SSF63712">
    <property type="entry name" value="Nicotinic receptor ligand binding domain-like"/>
    <property type="match status" value="1"/>
</dbReference>
<evidence type="ECO:0000259" key="12">
    <source>
        <dbReference type="Pfam" id="PF02931"/>
    </source>
</evidence>
<dbReference type="Gene3D" id="2.70.170.10">
    <property type="entry name" value="Neurotransmitter-gated ion-channel ligand-binding domain"/>
    <property type="match status" value="1"/>
</dbReference>
<dbReference type="InterPro" id="IPR006202">
    <property type="entry name" value="Neur_chan_lig-bd"/>
</dbReference>
<keyword evidence="1 11" id="KW-0813">Transport</keyword>
<dbReference type="InterPro" id="IPR002394">
    <property type="entry name" value="Nicotinic_acetylcholine_rcpt"/>
</dbReference>